<comment type="caution">
    <text evidence="3">The sequence shown here is derived from an EMBL/GenBank/DDBJ whole genome shotgun (WGS) entry which is preliminary data.</text>
</comment>
<dbReference type="InterPro" id="IPR021454">
    <property type="entry name" value="DUF3105"/>
</dbReference>
<evidence type="ECO:0000313" key="3">
    <source>
        <dbReference type="EMBL" id="KPN30161.1"/>
    </source>
</evidence>
<keyword evidence="1" id="KW-0812">Transmembrane</keyword>
<name>A0A0P7I0F3_9EURY</name>
<keyword evidence="1" id="KW-0472">Membrane</keyword>
<organism evidence="3 4">
    <name type="scientific">Halolamina pelagica</name>
    <dbReference type="NCBI Taxonomy" id="699431"/>
    <lineage>
        <taxon>Archaea</taxon>
        <taxon>Methanobacteriati</taxon>
        <taxon>Methanobacteriota</taxon>
        <taxon>Stenosarchaea group</taxon>
        <taxon>Halobacteria</taxon>
        <taxon>Halobacteriales</taxon>
        <taxon>Haloferacaceae</taxon>
    </lineage>
</organism>
<dbReference type="OrthoDB" id="2572at2157"/>
<reference evidence="4" key="1">
    <citation type="submission" date="2013-11" db="EMBL/GenBank/DDBJ databases">
        <authorList>
            <person name="Hoang H.T."/>
            <person name="Killian M.L."/>
            <person name="Madson D.M."/>
            <person name="Arruda P.H.E."/>
            <person name="Sun D."/>
            <person name="Schwartz K.J."/>
            <person name="Yoon K."/>
        </authorList>
    </citation>
    <scope>NUCLEOTIDE SEQUENCE [LARGE SCALE GENOMIC DNA]</scope>
    <source>
        <strain evidence="4">CDK2</strain>
    </source>
</reference>
<accession>A0A0P7I0F3</accession>
<keyword evidence="1" id="KW-1133">Transmembrane helix</keyword>
<dbReference type="PROSITE" id="PS00028">
    <property type="entry name" value="ZINC_FINGER_C2H2_1"/>
    <property type="match status" value="1"/>
</dbReference>
<gene>
    <name evidence="3" type="ORF">SY89_00885</name>
</gene>
<feature type="domain" description="C2H2-type" evidence="2">
    <location>
        <begin position="2"/>
        <end position="30"/>
    </location>
</feature>
<evidence type="ECO:0000256" key="1">
    <source>
        <dbReference type="SAM" id="Phobius"/>
    </source>
</evidence>
<sequence>MVECEYCGAAFDDEAAYLEHLGEEHAGELGPIDQRRVESVQDDEESVPIAGLLSGVAVLVVLVVAIWFFFLSGGGGVQGVDAEPTGIEDDPLEERGDDEWISQVETVESNGAAHQSDAVEYERVPPLSGPHWDGTVAAGFYTETPQLEELVHTLEHGAVVIYYDPATLTDEEEASLRAWSANYQGTWQSVVVAPNPNDDPRGEYVLTAWTHELVLTDYDAEAVHAFASEYLGRGPENPVR</sequence>
<evidence type="ECO:0000259" key="2">
    <source>
        <dbReference type="PROSITE" id="PS50157"/>
    </source>
</evidence>
<dbReference type="Pfam" id="PF11303">
    <property type="entry name" value="DUF3105"/>
    <property type="match status" value="1"/>
</dbReference>
<dbReference type="InterPro" id="IPR013087">
    <property type="entry name" value="Znf_C2H2_type"/>
</dbReference>
<proteinExistence type="predicted"/>
<dbReference type="RefSeq" id="WP_054583232.1">
    <property type="nucleotide sequence ID" value="NZ_LGUC01000001.1"/>
</dbReference>
<dbReference type="AlphaFoldDB" id="A0A0P7I0F3"/>
<dbReference type="PROSITE" id="PS50157">
    <property type="entry name" value="ZINC_FINGER_C2H2_2"/>
    <property type="match status" value="1"/>
</dbReference>
<dbReference type="STRING" id="699431.SY89_00885"/>
<evidence type="ECO:0000313" key="4">
    <source>
        <dbReference type="Proteomes" id="UP000050535"/>
    </source>
</evidence>
<keyword evidence="4" id="KW-1185">Reference proteome</keyword>
<dbReference type="EMBL" id="LGUC01000001">
    <property type="protein sequence ID" value="KPN30161.1"/>
    <property type="molecule type" value="Genomic_DNA"/>
</dbReference>
<dbReference type="Proteomes" id="UP000050535">
    <property type="component" value="Unassembled WGS sequence"/>
</dbReference>
<protein>
    <recommendedName>
        <fullName evidence="2">C2H2-type domain-containing protein</fullName>
    </recommendedName>
</protein>
<feature type="transmembrane region" description="Helical" evidence="1">
    <location>
        <begin position="49"/>
        <end position="70"/>
    </location>
</feature>